<keyword evidence="5" id="KW-0963">Cytoplasm</keyword>
<dbReference type="PANTHER" id="PTHR31642">
    <property type="entry name" value="TRICHOTHECENE 3-O-ACETYLTRANSFERASE"/>
    <property type="match status" value="1"/>
</dbReference>
<dbReference type="SMART" id="SM00268">
    <property type="entry name" value="ACTIN"/>
    <property type="match status" value="1"/>
</dbReference>
<evidence type="ECO:0000256" key="1">
    <source>
        <dbReference type="ARBA" id="ARBA00004245"/>
    </source>
</evidence>
<dbReference type="FunFam" id="3.90.640.10:FF:000005">
    <property type="entry name" value="Actin-related protein 2"/>
    <property type="match status" value="1"/>
</dbReference>
<dbReference type="FunFam" id="3.30.420.40:FF:000148">
    <property type="entry name" value="Actin, alpha skeletal muscle"/>
    <property type="match status" value="1"/>
</dbReference>
<dbReference type="Gene3D" id="3.90.640.10">
    <property type="entry name" value="Actin, Chain A, domain 4"/>
    <property type="match status" value="1"/>
</dbReference>
<gene>
    <name evidence="12" type="ORF">RJ639_030009</name>
</gene>
<dbReference type="GO" id="GO:0007015">
    <property type="term" value="P:actin filament organization"/>
    <property type="evidence" value="ECO:0007669"/>
    <property type="project" value="UniProtKB-ARBA"/>
</dbReference>
<dbReference type="SUPFAM" id="SSF53067">
    <property type="entry name" value="Actin-like ATPase domain"/>
    <property type="match status" value="2"/>
</dbReference>
<dbReference type="Gene3D" id="3.30.420.40">
    <property type="match status" value="4"/>
</dbReference>
<evidence type="ECO:0000256" key="3">
    <source>
        <dbReference type="ARBA" id="ARBA00010121"/>
    </source>
</evidence>
<dbReference type="Pfam" id="PF00022">
    <property type="entry name" value="Actin"/>
    <property type="match status" value="2"/>
</dbReference>
<keyword evidence="13" id="KW-1185">Reference proteome</keyword>
<evidence type="ECO:0000256" key="5">
    <source>
        <dbReference type="ARBA" id="ARBA00022490"/>
    </source>
</evidence>
<evidence type="ECO:0000256" key="7">
    <source>
        <dbReference type="ARBA" id="ARBA00022741"/>
    </source>
</evidence>
<organism evidence="12 13">
    <name type="scientific">Escallonia herrerae</name>
    <dbReference type="NCBI Taxonomy" id="1293975"/>
    <lineage>
        <taxon>Eukaryota</taxon>
        <taxon>Viridiplantae</taxon>
        <taxon>Streptophyta</taxon>
        <taxon>Embryophyta</taxon>
        <taxon>Tracheophyta</taxon>
        <taxon>Spermatophyta</taxon>
        <taxon>Magnoliopsida</taxon>
        <taxon>eudicotyledons</taxon>
        <taxon>Gunneridae</taxon>
        <taxon>Pentapetalae</taxon>
        <taxon>asterids</taxon>
        <taxon>campanulids</taxon>
        <taxon>Escalloniales</taxon>
        <taxon>Escalloniaceae</taxon>
        <taxon>Escallonia</taxon>
    </lineage>
</organism>
<accession>A0AA88XDM5</accession>
<evidence type="ECO:0000256" key="4">
    <source>
        <dbReference type="ARBA" id="ARBA00021611"/>
    </source>
</evidence>
<dbReference type="GO" id="GO:0003779">
    <property type="term" value="F:actin binding"/>
    <property type="evidence" value="ECO:0007669"/>
    <property type="project" value="UniProtKB-KW"/>
</dbReference>
<dbReference type="GO" id="GO:0005885">
    <property type="term" value="C:Arp2/3 protein complex"/>
    <property type="evidence" value="ECO:0007669"/>
    <property type="project" value="UniProtKB-ARBA"/>
</dbReference>
<keyword evidence="8" id="KW-0067">ATP-binding</keyword>
<dbReference type="InterPro" id="IPR004000">
    <property type="entry name" value="Actin"/>
</dbReference>
<comment type="caution">
    <text evidence="12">The sequence shown here is derived from an EMBL/GenBank/DDBJ whole genome shotgun (WGS) entry which is preliminary data.</text>
</comment>
<evidence type="ECO:0000256" key="6">
    <source>
        <dbReference type="ARBA" id="ARBA00022679"/>
    </source>
</evidence>
<protein>
    <recommendedName>
        <fullName evidence="4">Actin-related protein 2</fullName>
    </recommendedName>
</protein>
<dbReference type="GO" id="GO:0005524">
    <property type="term" value="F:ATP binding"/>
    <property type="evidence" value="ECO:0007669"/>
    <property type="project" value="UniProtKB-KW"/>
</dbReference>
<dbReference type="Pfam" id="PF02458">
    <property type="entry name" value="Transferase"/>
    <property type="match status" value="2"/>
</dbReference>
<dbReference type="PRINTS" id="PR00190">
    <property type="entry name" value="ACTIN"/>
</dbReference>
<comment type="subcellular location">
    <subcellularLocation>
        <location evidence="1">Cytoplasm</location>
        <location evidence="1">Cytoskeleton</location>
    </subcellularLocation>
</comment>
<dbReference type="InterPro" id="IPR043129">
    <property type="entry name" value="ATPase_NBD"/>
</dbReference>
<keyword evidence="7" id="KW-0547">Nucleotide-binding</keyword>
<dbReference type="Proteomes" id="UP001188597">
    <property type="component" value="Unassembled WGS sequence"/>
</dbReference>
<dbReference type="Gene3D" id="3.30.559.10">
    <property type="entry name" value="Chloramphenicol acetyltransferase-like domain"/>
    <property type="match status" value="4"/>
</dbReference>
<dbReference type="PANTHER" id="PTHR31642:SF318">
    <property type="entry name" value="OMEGA-HYDROXYPALMITATE O-FERULOYL TRANSFERASE"/>
    <property type="match status" value="1"/>
</dbReference>
<reference evidence="12" key="1">
    <citation type="submission" date="2022-12" db="EMBL/GenBank/DDBJ databases">
        <title>Draft genome assemblies for two species of Escallonia (Escalloniales).</title>
        <authorList>
            <person name="Chanderbali A."/>
            <person name="Dervinis C."/>
            <person name="Anghel I."/>
            <person name="Soltis D."/>
            <person name="Soltis P."/>
            <person name="Zapata F."/>
        </authorList>
    </citation>
    <scope>NUCLEOTIDE SEQUENCE</scope>
    <source>
        <strain evidence="12">UCBG64.0493</strain>
        <tissue evidence="12">Leaf</tissue>
    </source>
</reference>
<evidence type="ECO:0000313" key="13">
    <source>
        <dbReference type="Proteomes" id="UP001188597"/>
    </source>
</evidence>
<evidence type="ECO:0000256" key="9">
    <source>
        <dbReference type="ARBA" id="ARBA00023203"/>
    </source>
</evidence>
<name>A0AA88XDM5_9ASTE</name>
<keyword evidence="10" id="KW-0206">Cytoskeleton</keyword>
<dbReference type="AlphaFoldDB" id="A0AA88XDM5"/>
<comment type="similarity">
    <text evidence="2">Belongs to the plant acyltransferase family.</text>
</comment>
<dbReference type="FunFam" id="3.30.559.10:FF:000008">
    <property type="entry name" value="Tryptamine hydroxycinnamoyl transferase"/>
    <property type="match status" value="2"/>
</dbReference>
<proteinExistence type="inferred from homology"/>
<sequence length="1212" mass="135159">MDNKNVVVCDNGTGYVKCGFAGENFPTSVFPCVVGRPMLRYEESLMEQELKDIVVGEACLNLRHQLDVSYPVNNGIVQNWDDMGNVWDHAFYNELKVDPTECKILLTDPPLNPSKNREKMVETMFEKYNFAGVFIQIQAVLTLYAQGLLTGLVIDSGDGVTHVIKDGFPKSALVDFLGWVALVLPLRTPSGVPVVDGYSFPHLTKRMNVAGRHITSYLVDLLMRRGYAMNRCADFETVRDIKEKLCYISYDYKREYQLGLETTILVKNYTLPDGRVIKVGTERFQAPEALFTPELIDVEGDGMADMVFHCIQEMDIDNRMMLYQHIVLSGGSTMYPGLPSRLEKEILDRYLEVVLKGNRDGLKKLRLRIEDPPRRKHMVYLGGAVLAGIMKLTFFLIHMEKSTNGDVFLLNVELIGQPTLVPPSEETENGLYFLSNLDQNIAVMVRTIYCFRSGEKGNEKAGENIRKALEKVLVHYYPLAGRLTISSEGKLIVDCTGEGAVFVEAEANCTIEEIGDITKPDPVTLGKLVYDFPGAKNILQIPPLLAQVTKFRCGGFVVGLNMNHCMFDGVAAMEFVNSWAETARGLPLAVPPFLDRSILKSRNPPKTEYQHQEFAEIQELSSTTELHKDEMMYMSFSFSPEKLEKLKKKAMEDGVLSKCSTFEALSAFVWRARTEALKLPPLQQTKLLFAVDGRSKLDPPLPKGYFGNGIVLTNSVCQAGELLENPLSYAVGRIQGAIKMVTDSYVRSAIDYFEVTRARPSLASTLLITTWSRLSFHTTDFGWGEPILSGPVALPEKEVTLFLSNGGERKSINVLLGLPSSAMKRLQELMLMSDERRNENAGEIIRDALGKVLVHYYALAGRLTISSEGKLIVDCTGEGAVFVEAEANCRIEDIGDITKPDAVTLGKLVYDVPGAKSLLEMPPLLAQLTTFKCGGFILGLNINHCMIDGIGAMEFVNSWGETARGLPLAVPPFLDRSILKSRIPPKIVYQHLEFTEIPDLSSSIKLHKDEMLYRSFCFSPEMLEQLKKTAMEEGVLEKCSTFEVLSAFVWRARTKALKVPAVQQTKLLFAVDGRSKMDPPLPKGYFGNGIVLTYSLCQAGDLLENPLSYVVGLLQEAIKMVTDSYVRPAIDYFEVTRARPSSASTLLISDWSRLPFHMTDFGWGEPFISRPVALPEKEVILFLFLGGERKSITVLLGLPAFAMEISQEVLQM</sequence>
<evidence type="ECO:0000313" key="12">
    <source>
        <dbReference type="EMBL" id="KAK3036410.1"/>
    </source>
</evidence>
<dbReference type="EMBL" id="JAVXUP010000148">
    <property type="protein sequence ID" value="KAK3036410.1"/>
    <property type="molecule type" value="Genomic_DNA"/>
</dbReference>
<evidence type="ECO:0000256" key="10">
    <source>
        <dbReference type="ARBA" id="ARBA00023212"/>
    </source>
</evidence>
<evidence type="ECO:0000256" key="8">
    <source>
        <dbReference type="ARBA" id="ARBA00022840"/>
    </source>
</evidence>
<keyword evidence="6" id="KW-0808">Transferase</keyword>
<dbReference type="FunFam" id="3.30.559.10:FF:000015">
    <property type="entry name" value="Spermidine hydroxycinnamoyl transferase"/>
    <property type="match status" value="1"/>
</dbReference>
<dbReference type="InterPro" id="IPR050317">
    <property type="entry name" value="Plant_Fungal_Acyltransferase"/>
</dbReference>
<keyword evidence="9" id="KW-0009">Actin-binding</keyword>
<comment type="similarity">
    <text evidence="3">Belongs to the actin family. ARP2 subfamily.</text>
</comment>
<evidence type="ECO:0000256" key="11">
    <source>
        <dbReference type="ARBA" id="ARBA00023315"/>
    </source>
</evidence>
<dbReference type="CDD" id="cd10220">
    <property type="entry name" value="ASKHA_NBD_Arp2"/>
    <property type="match status" value="1"/>
</dbReference>
<evidence type="ECO:0000256" key="2">
    <source>
        <dbReference type="ARBA" id="ARBA00009861"/>
    </source>
</evidence>
<keyword evidence="11" id="KW-0012">Acyltransferase</keyword>
<dbReference type="InterPro" id="IPR023213">
    <property type="entry name" value="CAT-like_dom_sf"/>
</dbReference>
<dbReference type="GO" id="GO:0050266">
    <property type="term" value="F:rosmarinate synthase activity"/>
    <property type="evidence" value="ECO:0007669"/>
    <property type="project" value="UniProtKB-ARBA"/>
</dbReference>